<evidence type="ECO:0000313" key="3">
    <source>
        <dbReference type="Proteomes" id="UP000176897"/>
    </source>
</evidence>
<evidence type="ECO:0000256" key="1">
    <source>
        <dbReference type="SAM" id="Phobius"/>
    </source>
</evidence>
<reference evidence="2 3" key="1">
    <citation type="journal article" date="2016" name="Nat. Commun.">
        <title>Thousands of microbial genomes shed light on interconnected biogeochemical processes in an aquifer system.</title>
        <authorList>
            <person name="Anantharaman K."/>
            <person name="Brown C.T."/>
            <person name="Hug L.A."/>
            <person name="Sharon I."/>
            <person name="Castelle C.J."/>
            <person name="Probst A.J."/>
            <person name="Thomas B.C."/>
            <person name="Singh A."/>
            <person name="Wilkins M.J."/>
            <person name="Karaoz U."/>
            <person name="Brodie E.L."/>
            <person name="Williams K.H."/>
            <person name="Hubbard S.S."/>
            <person name="Banfield J.F."/>
        </authorList>
    </citation>
    <scope>NUCLEOTIDE SEQUENCE [LARGE SCALE GENOMIC DNA]</scope>
</reference>
<sequence>MPQTPTEIFLEKAGYVSGEGKDIRSIFAGLVSVALSFVGVIFFLVILYGGYLWLTAGGNEEQVKKARTYILRAIVGFAITLLALIITRTVAEILTSSTTL</sequence>
<accession>A0A1F7UUW1</accession>
<gene>
    <name evidence="2" type="ORF">A3B21_05025</name>
</gene>
<name>A0A1F7UUW1_9BACT</name>
<dbReference type="Proteomes" id="UP000176897">
    <property type="component" value="Unassembled WGS sequence"/>
</dbReference>
<dbReference type="InterPro" id="IPR043993">
    <property type="entry name" value="T4SS_pilin"/>
</dbReference>
<dbReference type="AlphaFoldDB" id="A0A1F7UUW1"/>
<evidence type="ECO:0000313" key="2">
    <source>
        <dbReference type="EMBL" id="OGL82049.1"/>
    </source>
</evidence>
<keyword evidence="1" id="KW-1133">Transmembrane helix</keyword>
<comment type="caution">
    <text evidence="2">The sequence shown here is derived from an EMBL/GenBank/DDBJ whole genome shotgun (WGS) entry which is preliminary data.</text>
</comment>
<protein>
    <recommendedName>
        <fullName evidence="4">DUF5671 domain-containing protein</fullName>
    </recommendedName>
</protein>
<evidence type="ECO:0008006" key="4">
    <source>
        <dbReference type="Google" id="ProtNLM"/>
    </source>
</evidence>
<feature type="transmembrane region" description="Helical" evidence="1">
    <location>
        <begin position="69"/>
        <end position="91"/>
    </location>
</feature>
<organism evidence="2 3">
    <name type="scientific">Candidatus Uhrbacteria bacterium RIFCSPLOWO2_01_FULL_47_24</name>
    <dbReference type="NCBI Taxonomy" id="1802401"/>
    <lineage>
        <taxon>Bacteria</taxon>
        <taxon>Candidatus Uhriibacteriota</taxon>
    </lineage>
</organism>
<feature type="transmembrane region" description="Helical" evidence="1">
    <location>
        <begin position="26"/>
        <end position="48"/>
    </location>
</feature>
<proteinExistence type="predicted"/>
<dbReference type="Pfam" id="PF18895">
    <property type="entry name" value="T4SS_pilin"/>
    <property type="match status" value="1"/>
</dbReference>
<keyword evidence="1" id="KW-0472">Membrane</keyword>
<keyword evidence="1" id="KW-0812">Transmembrane</keyword>
<dbReference type="EMBL" id="MGEJ01000001">
    <property type="protein sequence ID" value="OGL82049.1"/>
    <property type="molecule type" value="Genomic_DNA"/>
</dbReference>
<dbReference type="STRING" id="1802401.A3B21_05025"/>